<evidence type="ECO:0000256" key="5">
    <source>
        <dbReference type="ARBA" id="ARBA00023136"/>
    </source>
</evidence>
<keyword evidence="4 6" id="KW-1133">Transmembrane helix</keyword>
<dbReference type="AlphaFoldDB" id="A0A0L6CE88"/>
<feature type="transmembrane region" description="Helical" evidence="6">
    <location>
        <begin position="243"/>
        <end position="263"/>
    </location>
</feature>
<evidence type="ECO:0000256" key="2">
    <source>
        <dbReference type="ARBA" id="ARBA00022475"/>
    </source>
</evidence>
<feature type="transmembrane region" description="Helical" evidence="6">
    <location>
        <begin position="275"/>
        <end position="294"/>
    </location>
</feature>
<feature type="transmembrane region" description="Helical" evidence="6">
    <location>
        <begin position="129"/>
        <end position="151"/>
    </location>
</feature>
<dbReference type="SUPFAM" id="SSF103473">
    <property type="entry name" value="MFS general substrate transporter"/>
    <property type="match status" value="1"/>
</dbReference>
<dbReference type="PANTHER" id="PTHR23513:SF11">
    <property type="entry name" value="STAPHYLOFERRIN A TRANSPORTER"/>
    <property type="match status" value="1"/>
</dbReference>
<feature type="transmembrane region" description="Helical" evidence="6">
    <location>
        <begin position="332"/>
        <end position="354"/>
    </location>
</feature>
<keyword evidence="5 6" id="KW-0472">Membrane</keyword>
<evidence type="ECO:0000256" key="3">
    <source>
        <dbReference type="ARBA" id="ARBA00022692"/>
    </source>
</evidence>
<feature type="transmembrane region" description="Helical" evidence="6">
    <location>
        <begin position="300"/>
        <end position="320"/>
    </location>
</feature>
<keyword evidence="2" id="KW-1003">Cell membrane</keyword>
<feature type="transmembrane region" description="Helical" evidence="6">
    <location>
        <begin position="63"/>
        <end position="83"/>
    </location>
</feature>
<dbReference type="InterPro" id="IPR036259">
    <property type="entry name" value="MFS_trans_sf"/>
</dbReference>
<feature type="transmembrane region" description="Helical" evidence="6">
    <location>
        <begin position="360"/>
        <end position="380"/>
    </location>
</feature>
<dbReference type="GO" id="GO:0005886">
    <property type="term" value="C:plasma membrane"/>
    <property type="evidence" value="ECO:0007669"/>
    <property type="project" value="UniProtKB-SubCell"/>
</dbReference>
<comment type="subcellular location">
    <subcellularLocation>
        <location evidence="1">Cell membrane</location>
        <topology evidence="1">Multi-pass membrane protein</topology>
    </subcellularLocation>
</comment>
<dbReference type="EMBL" id="LAIR01000003">
    <property type="protein sequence ID" value="KNX35910.1"/>
    <property type="molecule type" value="Genomic_DNA"/>
</dbReference>
<feature type="transmembrane region" description="Helical" evidence="6">
    <location>
        <begin position="15"/>
        <end position="42"/>
    </location>
</feature>
<evidence type="ECO:0000313" key="7">
    <source>
        <dbReference type="EMBL" id="KNX35910.1"/>
    </source>
</evidence>
<dbReference type="STRING" id="1631356.VV01_21890"/>
<evidence type="ECO:0000256" key="6">
    <source>
        <dbReference type="SAM" id="Phobius"/>
    </source>
</evidence>
<dbReference type="PANTHER" id="PTHR23513">
    <property type="entry name" value="INTEGRAL MEMBRANE EFFLUX PROTEIN-RELATED"/>
    <property type="match status" value="1"/>
</dbReference>
<gene>
    <name evidence="7" type="ORF">VV01_21890</name>
</gene>
<feature type="transmembrane region" description="Helical" evidence="6">
    <location>
        <begin position="157"/>
        <end position="175"/>
    </location>
</feature>
<evidence type="ECO:0008006" key="9">
    <source>
        <dbReference type="Google" id="ProtNLM"/>
    </source>
</evidence>
<proteinExistence type="predicted"/>
<dbReference type="Gene3D" id="1.20.1250.20">
    <property type="entry name" value="MFS general substrate transporter like domains"/>
    <property type="match status" value="1"/>
</dbReference>
<accession>A0A0L6CE88</accession>
<protein>
    <recommendedName>
        <fullName evidence="9">Major facilitator superfamily (MFS) profile domain-containing protein</fullName>
    </recommendedName>
</protein>
<feature type="transmembrane region" description="Helical" evidence="6">
    <location>
        <begin position="207"/>
        <end position="231"/>
    </location>
</feature>
<sequence>MFLAGHGADRGADQFFYVILAWAAAHSGSALSFGLIMTVGTLSRAVVTVFGGAVADRAGVVEAAIWSLAARVVLMLAFGWVLTASPLSSWALTGVALAFGFADGVHLPAMESAGTLVVDREHLRSFQGVLSWINKTATAAATPIAAVLIGWQGASAAAVTGAAVLGLALVSVVALHRRGLRSPARVDGQLLEMVRAGFSYALGRPQLATLLALFAIVNGLTLAPLVTGVALTGRDNNWSAGQYGLGYVGFFVGSLIGAGFIAVGRRYVAHGLRWSLMFVLGGCVGLAGMAVAGAPLIVCGFAALMGAFFGAGAALMMGDIKTETPPEYMGRVMSMVTMSIAGLQPVGYALYGWLAGVTSVATAGVTTAVTLAVAAAIVFVSPVARRRQVAPA</sequence>
<name>A0A0L6CE88_9MICO</name>
<evidence type="ECO:0000256" key="4">
    <source>
        <dbReference type="ARBA" id="ARBA00022989"/>
    </source>
</evidence>
<comment type="caution">
    <text evidence="7">The sequence shown here is derived from an EMBL/GenBank/DDBJ whole genome shotgun (WGS) entry which is preliminary data.</text>
</comment>
<organism evidence="7 8">
    <name type="scientific">Luteipulveratus halotolerans</name>
    <dbReference type="NCBI Taxonomy" id="1631356"/>
    <lineage>
        <taxon>Bacteria</taxon>
        <taxon>Bacillati</taxon>
        <taxon>Actinomycetota</taxon>
        <taxon>Actinomycetes</taxon>
        <taxon>Micrococcales</taxon>
        <taxon>Dermacoccaceae</taxon>
        <taxon>Luteipulveratus</taxon>
    </lineage>
</organism>
<keyword evidence="8" id="KW-1185">Reference proteome</keyword>
<keyword evidence="3 6" id="KW-0812">Transmembrane</keyword>
<evidence type="ECO:0000256" key="1">
    <source>
        <dbReference type="ARBA" id="ARBA00004651"/>
    </source>
</evidence>
<dbReference type="Proteomes" id="UP000037397">
    <property type="component" value="Unassembled WGS sequence"/>
</dbReference>
<dbReference type="OrthoDB" id="56516at2"/>
<evidence type="ECO:0000313" key="8">
    <source>
        <dbReference type="Proteomes" id="UP000037397"/>
    </source>
</evidence>
<reference evidence="8" key="1">
    <citation type="submission" date="2015-03" db="EMBL/GenBank/DDBJ databases">
        <title>Luteipulveratus halotolerans sp. nov., a novel actinobacterium (Dermacoccaceae) from Sarawak, Malaysia.</title>
        <authorList>
            <person name="Juboi H."/>
            <person name="Basik A."/>
            <person name="Shamsul S.S."/>
            <person name="Arnold P."/>
            <person name="Schmitt E.K."/>
            <person name="Sanglier J.-J."/>
            <person name="Yeo T."/>
        </authorList>
    </citation>
    <scope>NUCLEOTIDE SEQUENCE [LARGE SCALE GENOMIC DNA]</scope>
    <source>
        <strain evidence="8">C296001</strain>
    </source>
</reference>
<feature type="transmembrane region" description="Helical" evidence="6">
    <location>
        <begin position="89"/>
        <end position="109"/>
    </location>
</feature>